<proteinExistence type="predicted"/>
<organism evidence="1 2">
    <name type="scientific">Saponaria officinalis</name>
    <name type="common">Common soapwort</name>
    <name type="synonym">Lychnis saponaria</name>
    <dbReference type="NCBI Taxonomy" id="3572"/>
    <lineage>
        <taxon>Eukaryota</taxon>
        <taxon>Viridiplantae</taxon>
        <taxon>Streptophyta</taxon>
        <taxon>Embryophyta</taxon>
        <taxon>Tracheophyta</taxon>
        <taxon>Spermatophyta</taxon>
        <taxon>Magnoliopsida</taxon>
        <taxon>eudicotyledons</taxon>
        <taxon>Gunneridae</taxon>
        <taxon>Pentapetalae</taxon>
        <taxon>Caryophyllales</taxon>
        <taxon>Caryophyllaceae</taxon>
        <taxon>Caryophylleae</taxon>
        <taxon>Saponaria</taxon>
    </lineage>
</organism>
<name>A0AAW1GTN8_SAPOF</name>
<keyword evidence="2" id="KW-1185">Reference proteome</keyword>
<dbReference type="PANTHER" id="PTHR36025:SF1">
    <property type="entry name" value="DIHYDROOROTATE DEHYDROGENASE (DUF3598)"/>
    <property type="match status" value="1"/>
</dbReference>
<protein>
    <submittedName>
        <fullName evidence="1">Uncharacterized protein</fullName>
    </submittedName>
</protein>
<dbReference type="EMBL" id="JBDFQZ010000014">
    <property type="protein sequence ID" value="KAK9667039.1"/>
    <property type="molecule type" value="Genomic_DNA"/>
</dbReference>
<dbReference type="PANTHER" id="PTHR36025">
    <property type="entry name" value="DIHYDROOROTATE DEHYDROGENASE (DUF3598)"/>
    <property type="match status" value="1"/>
</dbReference>
<dbReference type="Proteomes" id="UP001443914">
    <property type="component" value="Unassembled WGS sequence"/>
</dbReference>
<accession>A0AAW1GTN8</accession>
<comment type="caution">
    <text evidence="1">The sequence shown here is derived from an EMBL/GenBank/DDBJ whole genome shotgun (WGS) entry which is preliminary data.</text>
</comment>
<sequence>MASSTAISHNRTFMSPKSISSLQNNFNLSKFIHNLPSLTSNSKFTVLSSSKYIVCSVAKTTPPEVELQYNSNNLSTPGWSEFASKVSGEWDGFGADFTTDGKPIELPENVVPEAYREWEVKVFDWQTQCPTLADPQNPILSYRSIKLLPTVGCEADAATIHTVDSKNIGGEESTKTLAFAYQNTGCYVSVWVVKETEAYKVLELEHCLVDPRDKESRVRVIQILHLEGSEIKLQRIRVFCEQWYGPFRNGDQLGGCAIRDSAFASTAALNASDVTGAWQSVNALATYPSPHNELLQELSGNNTDKIIRDQHDLITLPRHLWCSLKENENGETRAEVGWLLDSDFAISSRCVFSSDCQVKEIAVGNETAAVN</sequence>
<evidence type="ECO:0000313" key="2">
    <source>
        <dbReference type="Proteomes" id="UP001443914"/>
    </source>
</evidence>
<dbReference type="AlphaFoldDB" id="A0AAW1GTN8"/>
<gene>
    <name evidence="1" type="ORF">RND81_14G228100</name>
</gene>
<evidence type="ECO:0000313" key="1">
    <source>
        <dbReference type="EMBL" id="KAK9667039.1"/>
    </source>
</evidence>
<reference evidence="1" key="1">
    <citation type="submission" date="2024-03" db="EMBL/GenBank/DDBJ databases">
        <title>WGS assembly of Saponaria officinalis var. Norfolk2.</title>
        <authorList>
            <person name="Jenkins J."/>
            <person name="Shu S."/>
            <person name="Grimwood J."/>
            <person name="Barry K."/>
            <person name="Goodstein D."/>
            <person name="Schmutz J."/>
            <person name="Leebens-Mack J."/>
            <person name="Osbourn A."/>
        </authorList>
    </citation>
    <scope>NUCLEOTIDE SEQUENCE [LARGE SCALE GENOMIC DNA]</scope>
    <source>
        <strain evidence="1">JIC</strain>
    </source>
</reference>